<dbReference type="RefSeq" id="YP_010077840.1">
    <property type="nucleotide sequence ID" value="NC_054952.1"/>
</dbReference>
<dbReference type="KEGG" id="vg:65066756"/>
<reference evidence="1 2" key="1">
    <citation type="submission" date="2015-05" db="EMBL/GenBank/DDBJ databases">
        <authorList>
            <person name="Liu X."/>
            <person name="Tong Y."/>
            <person name="Huang Y."/>
            <person name="Fan H."/>
            <person name="An X."/>
            <person name="Mi Z."/>
            <person name="Zhang Z."/>
        </authorList>
    </citation>
    <scope>NUCLEOTIDE SEQUENCE [LARGE SCALE GENOMIC DNA]</scope>
</reference>
<sequence>MNKTRIVAIDSRNLEQTQFTVDLKHELNMTEILERFVKARSMEHKDVSWTYNGLQGNGSVYYGTLLVTDVVGDYFINLFVYP</sequence>
<dbReference type="GeneID" id="65066756"/>
<name>A0A0H4INQ4_9CAUD</name>
<evidence type="ECO:0000313" key="2">
    <source>
        <dbReference type="Proteomes" id="UP000224291"/>
    </source>
</evidence>
<organism evidence="1 2">
    <name type="scientific">Stenotrophomonas phage IME-SM1</name>
    <dbReference type="NCBI Taxonomy" id="1654717"/>
    <lineage>
        <taxon>Viruses</taxon>
        <taxon>Duplodnaviria</taxon>
        <taxon>Heunggongvirae</taxon>
        <taxon>Uroviricota</taxon>
        <taxon>Caudoviricetes</taxon>
        <taxon>Menderavirus</taxon>
        <taxon>Menderavirus IMESM1</taxon>
    </lineage>
</organism>
<evidence type="ECO:0000313" key="1">
    <source>
        <dbReference type="EMBL" id="AKO61647.1"/>
    </source>
</evidence>
<protein>
    <submittedName>
        <fullName evidence="1">Uncharacterized protein</fullName>
    </submittedName>
</protein>
<keyword evidence="2" id="KW-1185">Reference proteome</keyword>
<dbReference type="Proteomes" id="UP000224291">
    <property type="component" value="Segment"/>
</dbReference>
<accession>A0A0H4INQ4</accession>
<proteinExistence type="predicted"/>
<dbReference type="EMBL" id="KR560069">
    <property type="protein sequence ID" value="AKO61647.1"/>
    <property type="molecule type" value="Genomic_DNA"/>
</dbReference>